<dbReference type="AlphaFoldDB" id="A0AAV7IU25"/>
<keyword evidence="3" id="KW-1185">Reference proteome</keyword>
<comment type="caution">
    <text evidence="2">The sequence shown here is derived from an EMBL/GenBank/DDBJ whole genome shotgun (WGS) entry which is preliminary data.</text>
</comment>
<evidence type="ECO:0000256" key="1">
    <source>
        <dbReference type="SAM" id="MobiDB-lite"/>
    </source>
</evidence>
<sequence>MSNKNFHDLSKRRKRDYLNSIYRINNVPDENNYENEVENLPLVQENNNNSFENENNSADEDDTTLDGMPELQNTADSRTIDCITHQSNTDDQTSNQDVCAPNRESRKDGENLDCYEEIEEEQEE</sequence>
<gene>
    <name evidence="2" type="ORF">KQX54_008894</name>
</gene>
<proteinExistence type="predicted"/>
<feature type="compositionally biased region" description="Acidic residues" evidence="1">
    <location>
        <begin position="111"/>
        <end position="124"/>
    </location>
</feature>
<dbReference type="Proteomes" id="UP000826195">
    <property type="component" value="Unassembled WGS sequence"/>
</dbReference>
<accession>A0AAV7IU25</accession>
<feature type="region of interest" description="Disordered" evidence="1">
    <location>
        <begin position="45"/>
        <end position="124"/>
    </location>
</feature>
<name>A0AAV7IU25_COTGL</name>
<organism evidence="2 3">
    <name type="scientific">Cotesia glomerata</name>
    <name type="common">Lepidopteran parasitic wasp</name>
    <name type="synonym">Apanteles glomeratus</name>
    <dbReference type="NCBI Taxonomy" id="32391"/>
    <lineage>
        <taxon>Eukaryota</taxon>
        <taxon>Metazoa</taxon>
        <taxon>Ecdysozoa</taxon>
        <taxon>Arthropoda</taxon>
        <taxon>Hexapoda</taxon>
        <taxon>Insecta</taxon>
        <taxon>Pterygota</taxon>
        <taxon>Neoptera</taxon>
        <taxon>Endopterygota</taxon>
        <taxon>Hymenoptera</taxon>
        <taxon>Apocrita</taxon>
        <taxon>Ichneumonoidea</taxon>
        <taxon>Braconidae</taxon>
        <taxon>Microgastrinae</taxon>
        <taxon>Cotesia</taxon>
    </lineage>
</organism>
<feature type="compositionally biased region" description="Polar residues" evidence="1">
    <location>
        <begin position="84"/>
        <end position="97"/>
    </location>
</feature>
<reference evidence="2 3" key="1">
    <citation type="journal article" date="2021" name="J. Hered.">
        <title>A chromosome-level genome assembly of the parasitoid wasp, Cotesia glomerata (Hymenoptera: Braconidae).</title>
        <authorList>
            <person name="Pinto B.J."/>
            <person name="Weis J.J."/>
            <person name="Gamble T."/>
            <person name="Ode P.J."/>
            <person name="Paul R."/>
            <person name="Zaspel J.M."/>
        </authorList>
    </citation>
    <scope>NUCLEOTIDE SEQUENCE [LARGE SCALE GENOMIC DNA]</scope>
    <source>
        <strain evidence="2">CgM1</strain>
    </source>
</reference>
<evidence type="ECO:0000313" key="3">
    <source>
        <dbReference type="Proteomes" id="UP000826195"/>
    </source>
</evidence>
<dbReference type="EMBL" id="JAHXZJ010000747">
    <property type="protein sequence ID" value="KAH0557598.1"/>
    <property type="molecule type" value="Genomic_DNA"/>
</dbReference>
<evidence type="ECO:0000313" key="2">
    <source>
        <dbReference type="EMBL" id="KAH0557598.1"/>
    </source>
</evidence>
<protein>
    <submittedName>
        <fullName evidence="2">Uncharacterized protein</fullName>
    </submittedName>
</protein>
<feature type="compositionally biased region" description="Low complexity" evidence="1">
    <location>
        <begin position="45"/>
        <end position="56"/>
    </location>
</feature>